<organism evidence="2 3">
    <name type="scientific">Zobellella aerophila</name>
    <dbReference type="NCBI Taxonomy" id="870480"/>
    <lineage>
        <taxon>Bacteria</taxon>
        <taxon>Pseudomonadati</taxon>
        <taxon>Pseudomonadota</taxon>
        <taxon>Gammaproteobacteria</taxon>
        <taxon>Aeromonadales</taxon>
        <taxon>Aeromonadaceae</taxon>
        <taxon>Zobellella</taxon>
    </lineage>
</organism>
<dbReference type="Proteomes" id="UP001500795">
    <property type="component" value="Unassembled WGS sequence"/>
</dbReference>
<evidence type="ECO:0000313" key="2">
    <source>
        <dbReference type="EMBL" id="GAA3544552.1"/>
    </source>
</evidence>
<protein>
    <submittedName>
        <fullName evidence="2">Uncharacterized protein</fullName>
    </submittedName>
</protein>
<reference evidence="3" key="1">
    <citation type="journal article" date="2019" name="Int. J. Syst. Evol. Microbiol.">
        <title>The Global Catalogue of Microorganisms (GCM) 10K type strain sequencing project: providing services to taxonomists for standard genome sequencing and annotation.</title>
        <authorList>
            <consortium name="The Broad Institute Genomics Platform"/>
            <consortium name="The Broad Institute Genome Sequencing Center for Infectious Disease"/>
            <person name="Wu L."/>
            <person name="Ma J."/>
        </authorList>
    </citation>
    <scope>NUCLEOTIDE SEQUENCE [LARGE SCALE GENOMIC DNA]</scope>
    <source>
        <strain evidence="3">JCM 17110</strain>
    </source>
</reference>
<proteinExistence type="predicted"/>
<evidence type="ECO:0000313" key="3">
    <source>
        <dbReference type="Proteomes" id="UP001500795"/>
    </source>
</evidence>
<sequence>MDNGGDLHLRRGGRPRRRLRTFTSGQQHAGKACKNDVPDDVIAVHDDILKAVNGGSRRQTASLLILYR</sequence>
<gene>
    <name evidence="2" type="ORF">GCM10022394_25750</name>
</gene>
<feature type="region of interest" description="Disordered" evidence="1">
    <location>
        <begin position="1"/>
        <end position="33"/>
    </location>
</feature>
<evidence type="ECO:0000256" key="1">
    <source>
        <dbReference type="SAM" id="MobiDB-lite"/>
    </source>
</evidence>
<feature type="compositionally biased region" description="Basic residues" evidence="1">
    <location>
        <begin position="10"/>
        <end position="20"/>
    </location>
</feature>
<name>A0ABP6W4M7_9GAMM</name>
<comment type="caution">
    <text evidence="2">The sequence shown here is derived from an EMBL/GenBank/DDBJ whole genome shotgun (WGS) entry which is preliminary data.</text>
</comment>
<accession>A0ABP6W4M7</accession>
<keyword evidence="3" id="KW-1185">Reference proteome</keyword>
<dbReference type="EMBL" id="BAABCX010000003">
    <property type="protein sequence ID" value="GAA3544552.1"/>
    <property type="molecule type" value="Genomic_DNA"/>
</dbReference>